<evidence type="ECO:0000256" key="1">
    <source>
        <dbReference type="ARBA" id="ARBA00004236"/>
    </source>
</evidence>
<dbReference type="Proteomes" id="UP000375525">
    <property type="component" value="Unassembled WGS sequence"/>
</dbReference>
<evidence type="ECO:0000313" key="4">
    <source>
        <dbReference type="EMBL" id="VVP27643.1"/>
    </source>
</evidence>
<name>A0A5E7MTE4_PSEFL</name>
<evidence type="ECO:0008006" key="6">
    <source>
        <dbReference type="Google" id="ProtNLM"/>
    </source>
</evidence>
<dbReference type="OrthoDB" id="6080098at2"/>
<keyword evidence="3" id="KW-0472">Membrane</keyword>
<keyword evidence="2" id="KW-1003">Cell membrane</keyword>
<gene>
    <name evidence="4" type="primary">yjiK</name>
    <name evidence="4" type="ORF">PS880_04167</name>
</gene>
<dbReference type="InterPro" id="IPR009722">
    <property type="entry name" value="YjiK/CarP"/>
</dbReference>
<dbReference type="AlphaFoldDB" id="A0A5E7MTE4"/>
<evidence type="ECO:0000256" key="2">
    <source>
        <dbReference type="ARBA" id="ARBA00022475"/>
    </source>
</evidence>
<accession>A0A5E7MTE4</accession>
<sequence>MRRLARPKPLVLILSVIALIVLVAVVQYLRLFERAWFNLYTLWQPQSSVTIGLDQYRVDIEARVIDGLDDNVSALTFDPVRKSLFTVTNKNSELIELSLEGKILRRVALIGFGDPEAVEFISPDTYVITDESEQRLIKIHLEQDTTFVDGADAEQMTLGLHMGGNKGFEGLAYDSVGKRLFVAKERDPMLIYEVKGFPHYNPEKSYTVHVVNNPRRDAGMFVRDLSSLQYDERSGHLLALSDESRLILELDVDGRPLSTMSLRKGRQGLQKTVPQAEGIAMDDDGTMYLVSEPNLFYVFKKPPQP</sequence>
<organism evidence="4 5">
    <name type="scientific">Pseudomonas fluorescens</name>
    <dbReference type="NCBI Taxonomy" id="294"/>
    <lineage>
        <taxon>Bacteria</taxon>
        <taxon>Pseudomonadati</taxon>
        <taxon>Pseudomonadota</taxon>
        <taxon>Gammaproteobacteria</taxon>
        <taxon>Pseudomonadales</taxon>
        <taxon>Pseudomonadaceae</taxon>
        <taxon>Pseudomonas</taxon>
    </lineage>
</organism>
<reference evidence="4 5" key="1">
    <citation type="submission" date="2019-09" db="EMBL/GenBank/DDBJ databases">
        <authorList>
            <person name="Chandra G."/>
            <person name="Truman W A."/>
        </authorList>
    </citation>
    <scope>NUCLEOTIDE SEQUENCE [LARGE SCALE GENOMIC DNA]</scope>
    <source>
        <strain evidence="4">PS880</strain>
    </source>
</reference>
<proteinExistence type="predicted"/>
<comment type="subcellular location">
    <subcellularLocation>
        <location evidence="1">Cell membrane</location>
    </subcellularLocation>
</comment>
<dbReference type="GO" id="GO:0005886">
    <property type="term" value="C:plasma membrane"/>
    <property type="evidence" value="ECO:0007669"/>
    <property type="project" value="UniProtKB-SubCell"/>
</dbReference>
<dbReference type="Pfam" id="PF06977">
    <property type="entry name" value="SdiA-regulated"/>
    <property type="match status" value="1"/>
</dbReference>
<dbReference type="RefSeq" id="WP_150781263.1">
    <property type="nucleotide sequence ID" value="NZ_CABVIH010000022.1"/>
</dbReference>
<dbReference type="EMBL" id="CABVIH010000022">
    <property type="protein sequence ID" value="VVP27643.1"/>
    <property type="molecule type" value="Genomic_DNA"/>
</dbReference>
<dbReference type="SUPFAM" id="SSF50956">
    <property type="entry name" value="Thermostable phytase (3-phytase)"/>
    <property type="match status" value="1"/>
</dbReference>
<protein>
    <recommendedName>
        <fullName evidence="6">SdiA-regulated domain-containing protein</fullName>
    </recommendedName>
</protein>
<evidence type="ECO:0000256" key="3">
    <source>
        <dbReference type="ARBA" id="ARBA00023136"/>
    </source>
</evidence>
<dbReference type="CDD" id="cd09971">
    <property type="entry name" value="SdiA-regulated"/>
    <property type="match status" value="1"/>
</dbReference>
<evidence type="ECO:0000313" key="5">
    <source>
        <dbReference type="Proteomes" id="UP000375525"/>
    </source>
</evidence>